<evidence type="ECO:0000313" key="2">
    <source>
        <dbReference type="EMBL" id="OAD55902.1"/>
    </source>
</evidence>
<dbReference type="EMBL" id="KQ762400">
    <property type="protein sequence ID" value="OAD55902.1"/>
    <property type="molecule type" value="Genomic_DNA"/>
</dbReference>
<dbReference type="AlphaFoldDB" id="A0A310SLM9"/>
<sequence length="85" mass="9854">MTCVTFSRSKWRRIPLWKAIFGSKAKLRGLYEEVKRSSRSVSKEDRPSLPKQDATEEKEAEDKLHQVADRRTRETFSQTEVLGVG</sequence>
<keyword evidence="3" id="KW-1185">Reference proteome</keyword>
<feature type="compositionally biased region" description="Basic and acidic residues" evidence="1">
    <location>
        <begin position="38"/>
        <end position="74"/>
    </location>
</feature>
<organism evidence="2 3">
    <name type="scientific">Eufriesea mexicana</name>
    <dbReference type="NCBI Taxonomy" id="516756"/>
    <lineage>
        <taxon>Eukaryota</taxon>
        <taxon>Metazoa</taxon>
        <taxon>Ecdysozoa</taxon>
        <taxon>Arthropoda</taxon>
        <taxon>Hexapoda</taxon>
        <taxon>Insecta</taxon>
        <taxon>Pterygota</taxon>
        <taxon>Neoptera</taxon>
        <taxon>Endopterygota</taxon>
        <taxon>Hymenoptera</taxon>
        <taxon>Apocrita</taxon>
        <taxon>Aculeata</taxon>
        <taxon>Apoidea</taxon>
        <taxon>Anthophila</taxon>
        <taxon>Apidae</taxon>
        <taxon>Eufriesea</taxon>
    </lineage>
</organism>
<dbReference type="Proteomes" id="UP000250275">
    <property type="component" value="Unassembled WGS sequence"/>
</dbReference>
<protein>
    <submittedName>
        <fullName evidence="2">Uncharacterized protein</fullName>
    </submittedName>
</protein>
<feature type="compositionally biased region" description="Polar residues" evidence="1">
    <location>
        <begin position="75"/>
        <end position="85"/>
    </location>
</feature>
<accession>A0A310SLM9</accession>
<evidence type="ECO:0000313" key="3">
    <source>
        <dbReference type="Proteomes" id="UP000250275"/>
    </source>
</evidence>
<reference evidence="2 3" key="1">
    <citation type="submission" date="2015-07" db="EMBL/GenBank/DDBJ databases">
        <title>The genome of Eufriesea mexicana.</title>
        <authorList>
            <person name="Pan H."/>
            <person name="Kapheim K."/>
        </authorList>
    </citation>
    <scope>NUCLEOTIDE SEQUENCE [LARGE SCALE GENOMIC DNA]</scope>
    <source>
        <strain evidence="2">0111107269</strain>
        <tissue evidence="2">Whole body</tissue>
    </source>
</reference>
<feature type="region of interest" description="Disordered" evidence="1">
    <location>
        <begin position="38"/>
        <end position="85"/>
    </location>
</feature>
<proteinExistence type="predicted"/>
<gene>
    <name evidence="2" type="ORF">WN48_04152</name>
</gene>
<name>A0A310SLM9_9HYME</name>
<evidence type="ECO:0000256" key="1">
    <source>
        <dbReference type="SAM" id="MobiDB-lite"/>
    </source>
</evidence>